<dbReference type="InterPro" id="IPR006145">
    <property type="entry name" value="PsdUridine_synth_RsuA/RluA"/>
</dbReference>
<dbReference type="OMA" id="KWRNART"/>
<feature type="compositionally biased region" description="Basic and acidic residues" evidence="1">
    <location>
        <begin position="416"/>
        <end position="430"/>
    </location>
</feature>
<protein>
    <submittedName>
        <fullName evidence="4">RNA pseudouridine synthase 6, chloroplastic</fullName>
    </submittedName>
</protein>
<keyword evidence="2" id="KW-0732">Signal</keyword>
<evidence type="ECO:0000256" key="2">
    <source>
        <dbReference type="SAM" id="SignalP"/>
    </source>
</evidence>
<dbReference type="Pfam" id="PF00849">
    <property type="entry name" value="PseudoU_synth_2"/>
    <property type="match status" value="1"/>
</dbReference>
<evidence type="ECO:0000313" key="5">
    <source>
        <dbReference type="Proteomes" id="UP000186817"/>
    </source>
</evidence>
<sequence>MVFSRAALCLLPMSLVVAYRPPPRLRAKRSRAKGLSERQRLQSPGASRFQVIYAAVNQTASISSSLRSLLPAWSGESLAELLALGAVYYMPPEGHRFERLGSTLLPVQCDQRQLVQETLVERGGELRVHTEPKRYRRCSAEGEWLVPLVAAALSIASRESRGKSSGGEDLVACQRLDVATSGLTLLARSREAAERFRKLLCDGQVTKRYLAVVKTGVKAKTDGLLEHWLSDAVFGRPAPRLVAPLSAPVQDSRHKWRNARTTILSTTSVEDGSQEMLLDLDTGRTHQIRAQLASMGAPVVNDGLYSHMANFLWRGPCDDEVAENLVQSATSSEDVDIGLQCTQLSFEDVHVRADAVPGYLDDELDQGAAERHGAERQEGELSAPHWTFFAQQSWLDQRRLQEYDDDPSISARLAKKKEQQRQKREEEKSRIGRFASWLGWKKDVIEEVKA</sequence>
<dbReference type="InterPro" id="IPR020103">
    <property type="entry name" value="PsdUridine_synth_cat_dom_sf"/>
</dbReference>
<dbReference type="GO" id="GO:0009982">
    <property type="term" value="F:pseudouridine synthase activity"/>
    <property type="evidence" value="ECO:0007669"/>
    <property type="project" value="InterPro"/>
</dbReference>
<dbReference type="AlphaFoldDB" id="A0A1Q9DKL3"/>
<proteinExistence type="predicted"/>
<comment type="caution">
    <text evidence="4">The sequence shown here is derived from an EMBL/GenBank/DDBJ whole genome shotgun (WGS) entry which is preliminary data.</text>
</comment>
<dbReference type="CDD" id="cd02869">
    <property type="entry name" value="PseudoU_synth_RluA_like"/>
    <property type="match status" value="1"/>
</dbReference>
<feature type="region of interest" description="Disordered" evidence="1">
    <location>
        <begin position="406"/>
        <end position="430"/>
    </location>
</feature>
<dbReference type="GO" id="GO:0000455">
    <property type="term" value="P:enzyme-directed rRNA pseudouridine synthesis"/>
    <property type="evidence" value="ECO:0007669"/>
    <property type="project" value="TreeGrafter"/>
</dbReference>
<evidence type="ECO:0000256" key="1">
    <source>
        <dbReference type="SAM" id="MobiDB-lite"/>
    </source>
</evidence>
<gene>
    <name evidence="4" type="ORF">AK812_SmicGene22155</name>
</gene>
<evidence type="ECO:0000313" key="4">
    <source>
        <dbReference type="EMBL" id="OLP95690.1"/>
    </source>
</evidence>
<reference evidence="4 5" key="1">
    <citation type="submission" date="2016-02" db="EMBL/GenBank/DDBJ databases">
        <title>Genome analysis of coral dinoflagellate symbionts highlights evolutionary adaptations to a symbiotic lifestyle.</title>
        <authorList>
            <person name="Aranda M."/>
            <person name="Li Y."/>
            <person name="Liew Y.J."/>
            <person name="Baumgarten S."/>
            <person name="Simakov O."/>
            <person name="Wilson M."/>
            <person name="Piel J."/>
            <person name="Ashoor H."/>
            <person name="Bougouffa S."/>
            <person name="Bajic V.B."/>
            <person name="Ryu T."/>
            <person name="Ravasi T."/>
            <person name="Bayer T."/>
            <person name="Micklem G."/>
            <person name="Kim H."/>
            <person name="Bhak J."/>
            <person name="Lajeunesse T.C."/>
            <person name="Voolstra C.R."/>
        </authorList>
    </citation>
    <scope>NUCLEOTIDE SEQUENCE [LARGE SCALE GENOMIC DNA]</scope>
    <source>
        <strain evidence="4 5">CCMP2467</strain>
    </source>
</reference>
<keyword evidence="5" id="KW-1185">Reference proteome</keyword>
<name>A0A1Q9DKL3_SYMMI</name>
<dbReference type="Gene3D" id="3.30.2350.10">
    <property type="entry name" value="Pseudouridine synthase"/>
    <property type="match status" value="1"/>
</dbReference>
<dbReference type="GO" id="GO:0003723">
    <property type="term" value="F:RNA binding"/>
    <property type="evidence" value="ECO:0007669"/>
    <property type="project" value="InterPro"/>
</dbReference>
<organism evidence="4 5">
    <name type="scientific">Symbiodinium microadriaticum</name>
    <name type="common">Dinoflagellate</name>
    <name type="synonym">Zooxanthella microadriatica</name>
    <dbReference type="NCBI Taxonomy" id="2951"/>
    <lineage>
        <taxon>Eukaryota</taxon>
        <taxon>Sar</taxon>
        <taxon>Alveolata</taxon>
        <taxon>Dinophyceae</taxon>
        <taxon>Suessiales</taxon>
        <taxon>Symbiodiniaceae</taxon>
        <taxon>Symbiodinium</taxon>
    </lineage>
</organism>
<feature type="signal peptide" evidence="2">
    <location>
        <begin position="1"/>
        <end position="18"/>
    </location>
</feature>
<feature type="domain" description="Pseudouridine synthase RsuA/RluA-like" evidence="3">
    <location>
        <begin position="156"/>
        <end position="294"/>
    </location>
</feature>
<dbReference type="PANTHER" id="PTHR21600">
    <property type="entry name" value="MITOCHONDRIAL RNA PSEUDOURIDINE SYNTHASE"/>
    <property type="match status" value="1"/>
</dbReference>
<dbReference type="PANTHER" id="PTHR21600:SF52">
    <property type="entry name" value="PSEUDOURIDINE SYNTHASE RSUA_RLUA-LIKE DOMAIN-CONTAINING PROTEIN"/>
    <property type="match status" value="1"/>
</dbReference>
<dbReference type="EMBL" id="LSRX01000494">
    <property type="protein sequence ID" value="OLP95690.1"/>
    <property type="molecule type" value="Genomic_DNA"/>
</dbReference>
<evidence type="ECO:0000259" key="3">
    <source>
        <dbReference type="Pfam" id="PF00849"/>
    </source>
</evidence>
<dbReference type="OrthoDB" id="447709at2759"/>
<dbReference type="InterPro" id="IPR050188">
    <property type="entry name" value="RluA_PseudoU_synthase"/>
</dbReference>
<dbReference type="Proteomes" id="UP000186817">
    <property type="component" value="Unassembled WGS sequence"/>
</dbReference>
<feature type="chain" id="PRO_5012773794" evidence="2">
    <location>
        <begin position="19"/>
        <end position="450"/>
    </location>
</feature>
<accession>A0A1Q9DKL3</accession>
<dbReference type="SUPFAM" id="SSF55120">
    <property type="entry name" value="Pseudouridine synthase"/>
    <property type="match status" value="1"/>
</dbReference>